<keyword evidence="1" id="KW-0732">Signal</keyword>
<name>A0ABP9FIL3_9GAMM</name>
<evidence type="ECO:0008006" key="4">
    <source>
        <dbReference type="Google" id="ProtNLM"/>
    </source>
</evidence>
<feature type="chain" id="PRO_5046179136" description="Lipoprotein" evidence="1">
    <location>
        <begin position="19"/>
        <end position="121"/>
    </location>
</feature>
<gene>
    <name evidence="2" type="ORF">GCM10023333_42020</name>
</gene>
<evidence type="ECO:0000313" key="3">
    <source>
        <dbReference type="Proteomes" id="UP001499988"/>
    </source>
</evidence>
<evidence type="ECO:0000313" key="2">
    <source>
        <dbReference type="EMBL" id="GAA4903403.1"/>
    </source>
</evidence>
<comment type="caution">
    <text evidence="2">The sequence shown here is derived from an EMBL/GenBank/DDBJ whole genome shotgun (WGS) entry which is preliminary data.</text>
</comment>
<sequence length="121" mass="13467">MKKALVAITLFPMLSACALHGPYISTATEPQQCQVGERQFLGDPARLTLHDTVSDSVLPAKYQIKQGADKDALGVWAWREGDSHYELKVNGYRSHLSEYRQIEGEIFSEGARQKAVCLKAM</sequence>
<dbReference type="RefSeq" id="WP_345337491.1">
    <property type="nucleotide sequence ID" value="NZ_BAABJZ010000107.1"/>
</dbReference>
<reference evidence="3" key="1">
    <citation type="journal article" date="2019" name="Int. J. Syst. Evol. Microbiol.">
        <title>The Global Catalogue of Microorganisms (GCM) 10K type strain sequencing project: providing services to taxonomists for standard genome sequencing and annotation.</title>
        <authorList>
            <consortium name="The Broad Institute Genomics Platform"/>
            <consortium name="The Broad Institute Genome Sequencing Center for Infectious Disease"/>
            <person name="Wu L."/>
            <person name="Ma J."/>
        </authorList>
    </citation>
    <scope>NUCLEOTIDE SEQUENCE [LARGE SCALE GENOMIC DNA]</scope>
    <source>
        <strain evidence="3">JCM 18401</strain>
    </source>
</reference>
<accession>A0ABP9FIL3</accession>
<evidence type="ECO:0000256" key="1">
    <source>
        <dbReference type="SAM" id="SignalP"/>
    </source>
</evidence>
<proteinExistence type="predicted"/>
<dbReference type="Proteomes" id="UP001499988">
    <property type="component" value="Unassembled WGS sequence"/>
</dbReference>
<dbReference type="EMBL" id="BAABJZ010000107">
    <property type="protein sequence ID" value="GAA4903403.1"/>
    <property type="molecule type" value="Genomic_DNA"/>
</dbReference>
<protein>
    <recommendedName>
        <fullName evidence="4">Lipoprotein</fullName>
    </recommendedName>
</protein>
<keyword evidence="3" id="KW-1185">Reference proteome</keyword>
<dbReference type="PROSITE" id="PS51257">
    <property type="entry name" value="PROKAR_LIPOPROTEIN"/>
    <property type="match status" value="1"/>
</dbReference>
<organism evidence="2 3">
    <name type="scientific">Ferrimonas pelagia</name>
    <dbReference type="NCBI Taxonomy" id="1177826"/>
    <lineage>
        <taxon>Bacteria</taxon>
        <taxon>Pseudomonadati</taxon>
        <taxon>Pseudomonadota</taxon>
        <taxon>Gammaproteobacteria</taxon>
        <taxon>Alteromonadales</taxon>
        <taxon>Ferrimonadaceae</taxon>
        <taxon>Ferrimonas</taxon>
    </lineage>
</organism>
<feature type="signal peptide" evidence="1">
    <location>
        <begin position="1"/>
        <end position="18"/>
    </location>
</feature>